<reference evidence="2" key="1">
    <citation type="submission" date="2020-06" db="EMBL/GenBank/DDBJ databases">
        <authorList>
            <person name="Li T."/>
            <person name="Hu X."/>
            <person name="Zhang T."/>
            <person name="Song X."/>
            <person name="Zhang H."/>
            <person name="Dai N."/>
            <person name="Sheng W."/>
            <person name="Hou X."/>
            <person name="Wei L."/>
        </authorList>
    </citation>
    <scope>NUCLEOTIDE SEQUENCE</scope>
    <source>
        <strain evidence="2">G02</strain>
        <tissue evidence="2">Leaf</tissue>
    </source>
</reference>
<dbReference type="AlphaFoldDB" id="A0AAW2RFB2"/>
<accession>A0AAW2RFB2</accession>
<proteinExistence type="predicted"/>
<organism evidence="2">
    <name type="scientific">Sesamum radiatum</name>
    <name type="common">Black benniseed</name>
    <dbReference type="NCBI Taxonomy" id="300843"/>
    <lineage>
        <taxon>Eukaryota</taxon>
        <taxon>Viridiplantae</taxon>
        <taxon>Streptophyta</taxon>
        <taxon>Embryophyta</taxon>
        <taxon>Tracheophyta</taxon>
        <taxon>Spermatophyta</taxon>
        <taxon>Magnoliopsida</taxon>
        <taxon>eudicotyledons</taxon>
        <taxon>Gunneridae</taxon>
        <taxon>Pentapetalae</taxon>
        <taxon>asterids</taxon>
        <taxon>lamiids</taxon>
        <taxon>Lamiales</taxon>
        <taxon>Pedaliaceae</taxon>
        <taxon>Sesamum</taxon>
    </lineage>
</organism>
<dbReference type="EMBL" id="JACGWJ010000013">
    <property type="protein sequence ID" value="KAL0378689.1"/>
    <property type="molecule type" value="Genomic_DNA"/>
</dbReference>
<feature type="region of interest" description="Disordered" evidence="1">
    <location>
        <begin position="20"/>
        <end position="39"/>
    </location>
</feature>
<evidence type="ECO:0000256" key="1">
    <source>
        <dbReference type="SAM" id="MobiDB-lite"/>
    </source>
</evidence>
<evidence type="ECO:0000313" key="2">
    <source>
        <dbReference type="EMBL" id="KAL0378689.1"/>
    </source>
</evidence>
<protein>
    <submittedName>
        <fullName evidence="2">Uncharacterized protein</fullName>
    </submittedName>
</protein>
<comment type="caution">
    <text evidence="2">The sequence shown here is derived from an EMBL/GenBank/DDBJ whole genome shotgun (WGS) entry which is preliminary data.</text>
</comment>
<sequence length="128" mass="13736">MEEALMKDKKKGEEKMKLAYAVGESSRSTKRGTDRSFSAGGGNFSLSGSSFRRNSAMKFSGPMGFKRGSIERSSFTMPSIGSGKGTGQSYSKGSTFTPSCSTCGKQHLGQCWGPDAIRKICYNCRGRG</sequence>
<name>A0AAW2RFB2_SESRA</name>
<reference evidence="2" key="2">
    <citation type="journal article" date="2024" name="Plant">
        <title>Genomic evolution and insights into agronomic trait innovations of Sesamum species.</title>
        <authorList>
            <person name="Miao H."/>
            <person name="Wang L."/>
            <person name="Qu L."/>
            <person name="Liu H."/>
            <person name="Sun Y."/>
            <person name="Le M."/>
            <person name="Wang Q."/>
            <person name="Wei S."/>
            <person name="Zheng Y."/>
            <person name="Lin W."/>
            <person name="Duan Y."/>
            <person name="Cao H."/>
            <person name="Xiong S."/>
            <person name="Wang X."/>
            <person name="Wei L."/>
            <person name="Li C."/>
            <person name="Ma Q."/>
            <person name="Ju M."/>
            <person name="Zhao R."/>
            <person name="Li G."/>
            <person name="Mu C."/>
            <person name="Tian Q."/>
            <person name="Mei H."/>
            <person name="Zhang T."/>
            <person name="Gao T."/>
            <person name="Zhang H."/>
        </authorList>
    </citation>
    <scope>NUCLEOTIDE SEQUENCE</scope>
    <source>
        <strain evidence="2">G02</strain>
    </source>
</reference>
<gene>
    <name evidence="2" type="ORF">Sradi_3174400</name>
</gene>